<protein>
    <recommendedName>
        <fullName evidence="8">AB hydrolase-1 domain-containing protein</fullName>
    </recommendedName>
</protein>
<feature type="compositionally biased region" description="Low complexity" evidence="5">
    <location>
        <begin position="73"/>
        <end position="91"/>
    </location>
</feature>
<dbReference type="Gene3D" id="3.40.50.1820">
    <property type="entry name" value="alpha/beta hydrolase"/>
    <property type="match status" value="1"/>
</dbReference>
<comment type="subcellular location">
    <subcellularLocation>
        <location evidence="1">Lipid droplet</location>
    </subcellularLocation>
</comment>
<dbReference type="InterPro" id="IPR019363">
    <property type="entry name" value="LDAH"/>
</dbReference>
<organism evidence="6 7">
    <name type="scientific">Rhodotorula paludigena</name>
    <dbReference type="NCBI Taxonomy" id="86838"/>
    <lineage>
        <taxon>Eukaryota</taxon>
        <taxon>Fungi</taxon>
        <taxon>Dikarya</taxon>
        <taxon>Basidiomycota</taxon>
        <taxon>Pucciniomycotina</taxon>
        <taxon>Microbotryomycetes</taxon>
        <taxon>Sporidiobolales</taxon>
        <taxon>Sporidiobolaceae</taxon>
        <taxon>Rhodotorula</taxon>
    </lineage>
</organism>
<dbReference type="EMBL" id="BQKY01000005">
    <property type="protein sequence ID" value="GJN89534.1"/>
    <property type="molecule type" value="Genomic_DNA"/>
</dbReference>
<comment type="caution">
    <text evidence="6">The sequence shown here is derived from an EMBL/GenBank/DDBJ whole genome shotgun (WGS) entry which is preliminary data.</text>
</comment>
<feature type="compositionally biased region" description="Pro residues" evidence="5">
    <location>
        <begin position="106"/>
        <end position="115"/>
    </location>
</feature>
<reference evidence="6 7" key="1">
    <citation type="submission" date="2021-12" db="EMBL/GenBank/DDBJ databases">
        <title>High titer production of polyol ester of fatty acids by Rhodotorula paludigena BS15 towards product separation-free biomass refinery.</title>
        <authorList>
            <person name="Mano J."/>
            <person name="Ono H."/>
            <person name="Tanaka T."/>
            <person name="Naito K."/>
            <person name="Sushida H."/>
            <person name="Ike M."/>
            <person name="Tokuyasu K."/>
            <person name="Kitaoka M."/>
        </authorList>
    </citation>
    <scope>NUCLEOTIDE SEQUENCE [LARGE SCALE GENOMIC DNA]</scope>
    <source>
        <strain evidence="6 7">BS15</strain>
    </source>
</reference>
<keyword evidence="4" id="KW-0378">Hydrolase</keyword>
<comment type="similarity">
    <text evidence="2">Belongs to the AB hydrolase superfamily. LDAH family.</text>
</comment>
<dbReference type="GO" id="GO:0019915">
    <property type="term" value="P:lipid storage"/>
    <property type="evidence" value="ECO:0007669"/>
    <property type="project" value="InterPro"/>
</dbReference>
<evidence type="ECO:0000256" key="5">
    <source>
        <dbReference type="SAM" id="MobiDB-lite"/>
    </source>
</evidence>
<dbReference type="SUPFAM" id="SSF53474">
    <property type="entry name" value="alpha/beta-Hydrolases"/>
    <property type="match status" value="1"/>
</dbReference>
<dbReference type="PANTHER" id="PTHR13390:SF0">
    <property type="entry name" value="LIPID DROPLET-ASSOCIATED HYDROLASE"/>
    <property type="match status" value="1"/>
</dbReference>
<dbReference type="GO" id="GO:0016298">
    <property type="term" value="F:lipase activity"/>
    <property type="evidence" value="ECO:0007669"/>
    <property type="project" value="InterPro"/>
</dbReference>
<dbReference type="AlphaFoldDB" id="A0AAV5GI04"/>
<sequence>MSSYLNKQPPPPPPPRAAHAPPAPPPTASSSLAPPQPRRGHRHAQSVHYNDAPDLDFSQHRQPAAAKRDRASSRVSSSGSTPPARDSASPAPMVPAAPPEGSLPTYQPPPPPPLEPTLERRLGPRIGEFRFPADVLSFKQIDPAVPLKLLLLFVPGNPGIVHYYRAFLEALRDALPPDLRVATEMSIIGHLRHTPDAKDDRGYKPTDQPTLEEQVIDKVTYIELLAVQHKLGREGSPKLVVLGHSLGSWIALQLFKHVPQHITAMHALFPAFSHLATTPNARRLGRVLSPWSLRPLYLTSSAISYLPTSVSARLVRTLGGISDLGADATLAFVQSPEAVLASLVTAQQELAQITDLETDVLERYGDRVWIYWAAEGVDGWTTEEAIRECEEVLERAFGEEGRKRRKRCVEGMPHAFVLNEAHTASLARKCAGWIVDDLSALESKDSKTEETAAASENEQDDEKKDTA</sequence>
<evidence type="ECO:0000256" key="2">
    <source>
        <dbReference type="ARBA" id="ARBA00008300"/>
    </source>
</evidence>
<evidence type="ECO:0000256" key="4">
    <source>
        <dbReference type="ARBA" id="ARBA00022801"/>
    </source>
</evidence>
<feature type="region of interest" description="Disordered" evidence="5">
    <location>
        <begin position="443"/>
        <end position="467"/>
    </location>
</feature>
<evidence type="ECO:0000256" key="3">
    <source>
        <dbReference type="ARBA" id="ARBA00022677"/>
    </source>
</evidence>
<dbReference type="PANTHER" id="PTHR13390">
    <property type="entry name" value="LIPASE"/>
    <property type="match status" value="1"/>
</dbReference>
<proteinExistence type="inferred from homology"/>
<evidence type="ECO:0000313" key="7">
    <source>
        <dbReference type="Proteomes" id="UP001342314"/>
    </source>
</evidence>
<dbReference type="Proteomes" id="UP001342314">
    <property type="component" value="Unassembled WGS sequence"/>
</dbReference>
<evidence type="ECO:0000313" key="6">
    <source>
        <dbReference type="EMBL" id="GJN89534.1"/>
    </source>
</evidence>
<keyword evidence="3" id="KW-0551">Lipid droplet</keyword>
<dbReference type="GO" id="GO:0005811">
    <property type="term" value="C:lipid droplet"/>
    <property type="evidence" value="ECO:0007669"/>
    <property type="project" value="UniProtKB-SubCell"/>
</dbReference>
<evidence type="ECO:0008006" key="8">
    <source>
        <dbReference type="Google" id="ProtNLM"/>
    </source>
</evidence>
<keyword evidence="7" id="KW-1185">Reference proteome</keyword>
<gene>
    <name evidence="6" type="ORF">Rhopal_002521-T1</name>
</gene>
<name>A0AAV5GI04_9BASI</name>
<feature type="compositionally biased region" description="Pro residues" evidence="5">
    <location>
        <begin position="8"/>
        <end position="27"/>
    </location>
</feature>
<feature type="region of interest" description="Disordered" evidence="5">
    <location>
        <begin position="1"/>
        <end position="119"/>
    </location>
</feature>
<dbReference type="InterPro" id="IPR029058">
    <property type="entry name" value="AB_hydrolase_fold"/>
</dbReference>
<evidence type="ECO:0000256" key="1">
    <source>
        <dbReference type="ARBA" id="ARBA00004502"/>
    </source>
</evidence>
<accession>A0AAV5GI04</accession>
<dbReference type="Pfam" id="PF10230">
    <property type="entry name" value="LIDHydrolase"/>
    <property type="match status" value="1"/>
</dbReference>